<feature type="region of interest" description="Disordered" evidence="1">
    <location>
        <begin position="253"/>
        <end position="276"/>
    </location>
</feature>
<organism evidence="2 3">
    <name type="scientific">Nezara viridula</name>
    <name type="common">Southern green stink bug</name>
    <name type="synonym">Cimex viridulus</name>
    <dbReference type="NCBI Taxonomy" id="85310"/>
    <lineage>
        <taxon>Eukaryota</taxon>
        <taxon>Metazoa</taxon>
        <taxon>Ecdysozoa</taxon>
        <taxon>Arthropoda</taxon>
        <taxon>Hexapoda</taxon>
        <taxon>Insecta</taxon>
        <taxon>Pterygota</taxon>
        <taxon>Neoptera</taxon>
        <taxon>Paraneoptera</taxon>
        <taxon>Hemiptera</taxon>
        <taxon>Heteroptera</taxon>
        <taxon>Panheteroptera</taxon>
        <taxon>Pentatomomorpha</taxon>
        <taxon>Pentatomoidea</taxon>
        <taxon>Pentatomidae</taxon>
        <taxon>Pentatominae</taxon>
        <taxon>Nezara</taxon>
    </lineage>
</organism>
<keyword evidence="3" id="KW-1185">Reference proteome</keyword>
<evidence type="ECO:0000256" key="1">
    <source>
        <dbReference type="SAM" id="MobiDB-lite"/>
    </source>
</evidence>
<reference evidence="2" key="1">
    <citation type="submission" date="2022-01" db="EMBL/GenBank/DDBJ databases">
        <authorList>
            <person name="King R."/>
        </authorList>
    </citation>
    <scope>NUCLEOTIDE SEQUENCE</scope>
</reference>
<sequence length="538" mass="62065">MSFRSIRSRQESCIYRLNRAALMRMEEGKRKAMTREEGYYDNGTICVQVVNPRHQFIESNSIREHEIYRTDEDSIEEGPKLRTSAKHHRRRNRDNASINSCKSRTSRLDKPKGHSSSNRKLRSANRRKTSTISSKLSEVEEKEWNARRTSIGSKVNRTSAVQRPKTPGARTPGARTRLPRPRTPHSSSHSSDEQLQERTGLPHKTNRINDHGNVTWTSSPPTSFIVNPVENRKSEEDITIPKPTLLGSIMVKPSKEAETERKPAPDLKQSEKRTLHMNPKQPFDESLLVKQQKMNDMLYEHLKRVSRGSSTEEVDHEKSVRKMEKRCGERSSSRKRSGPTRKLHFKPLPSTVTVSSDQEEVISKWRKRLGTSSPPAPNYHKIGSPIIASSFLRDSHILRVQGVPNQGGNESDIKPEKDPPDISLENLRFERMVRAKTGKRPNEVLSASEENEIFQKMEMMKTKKQIHYLEELARAKMEKLEAIQWKKKRALEEEAVLNDKLEKLLYKIQELRESDSFAKLLDKQTQVFSMKRTRPTAK</sequence>
<gene>
    <name evidence="2" type="ORF">NEZAVI_LOCUS8824</name>
</gene>
<proteinExistence type="predicted"/>
<dbReference type="Proteomes" id="UP001152798">
    <property type="component" value="Chromosome 4"/>
</dbReference>
<feature type="compositionally biased region" description="Basic and acidic residues" evidence="1">
    <location>
        <begin position="313"/>
        <end position="332"/>
    </location>
</feature>
<evidence type="ECO:0000313" key="3">
    <source>
        <dbReference type="Proteomes" id="UP001152798"/>
    </source>
</evidence>
<feature type="compositionally biased region" description="Basic residues" evidence="1">
    <location>
        <begin position="83"/>
        <end position="92"/>
    </location>
</feature>
<feature type="compositionally biased region" description="Basic and acidic residues" evidence="1">
    <location>
        <begin position="70"/>
        <end position="80"/>
    </location>
</feature>
<protein>
    <submittedName>
        <fullName evidence="2">Uncharacterized protein</fullName>
    </submittedName>
</protein>
<feature type="compositionally biased region" description="Polar residues" evidence="1">
    <location>
        <begin position="212"/>
        <end position="221"/>
    </location>
</feature>
<feature type="region of interest" description="Disordered" evidence="1">
    <location>
        <begin position="70"/>
        <end position="221"/>
    </location>
</feature>
<accession>A0A9P0HBT4</accession>
<dbReference type="AlphaFoldDB" id="A0A9P0HBT4"/>
<dbReference type="EMBL" id="OV725080">
    <property type="protein sequence ID" value="CAH1399360.1"/>
    <property type="molecule type" value="Genomic_DNA"/>
</dbReference>
<feature type="compositionally biased region" description="Polar residues" evidence="1">
    <location>
        <begin position="147"/>
        <end position="161"/>
    </location>
</feature>
<feature type="compositionally biased region" description="Basic and acidic residues" evidence="1">
    <location>
        <begin position="137"/>
        <end position="146"/>
    </location>
</feature>
<evidence type="ECO:0000313" key="2">
    <source>
        <dbReference type="EMBL" id="CAH1399360.1"/>
    </source>
</evidence>
<feature type="compositionally biased region" description="Basic residues" evidence="1">
    <location>
        <begin position="333"/>
        <end position="345"/>
    </location>
</feature>
<feature type="compositionally biased region" description="Basic and acidic residues" evidence="1">
    <location>
        <begin position="253"/>
        <end position="274"/>
    </location>
</feature>
<dbReference type="OrthoDB" id="6629709at2759"/>
<feature type="region of interest" description="Disordered" evidence="1">
    <location>
        <begin position="305"/>
        <end position="354"/>
    </location>
</feature>
<feature type="compositionally biased region" description="Basic residues" evidence="1">
    <location>
        <begin position="117"/>
        <end position="129"/>
    </location>
</feature>
<name>A0A9P0HBT4_NEZVI</name>